<comment type="caution">
    <text evidence="2">The sequence shown here is derived from an EMBL/GenBank/DDBJ whole genome shotgun (WGS) entry which is preliminary data.</text>
</comment>
<evidence type="ECO:0000313" key="2">
    <source>
        <dbReference type="EMBL" id="TNN86825.1"/>
    </source>
</evidence>
<feature type="region of interest" description="Disordered" evidence="1">
    <location>
        <begin position="33"/>
        <end position="67"/>
    </location>
</feature>
<dbReference type="EMBL" id="SRLO01000013">
    <property type="protein sequence ID" value="TNN86825.1"/>
    <property type="molecule type" value="Genomic_DNA"/>
</dbReference>
<keyword evidence="3" id="KW-1185">Reference proteome</keyword>
<reference evidence="2 3" key="1">
    <citation type="submission" date="2019-03" db="EMBL/GenBank/DDBJ databases">
        <title>First draft genome of Liparis tanakae, snailfish: a comprehensive survey of snailfish specific genes.</title>
        <authorList>
            <person name="Kim W."/>
            <person name="Song I."/>
            <person name="Jeong J.-H."/>
            <person name="Kim D."/>
            <person name="Kim S."/>
            <person name="Ryu S."/>
            <person name="Song J.Y."/>
            <person name="Lee S.K."/>
        </authorList>
    </citation>
    <scope>NUCLEOTIDE SEQUENCE [LARGE SCALE GENOMIC DNA]</scope>
    <source>
        <tissue evidence="2">Muscle</tissue>
    </source>
</reference>
<dbReference type="AlphaFoldDB" id="A0A4Z2J8Y1"/>
<name>A0A4Z2J8Y1_9TELE</name>
<evidence type="ECO:0000256" key="1">
    <source>
        <dbReference type="SAM" id="MobiDB-lite"/>
    </source>
</evidence>
<protein>
    <submittedName>
        <fullName evidence="2">Uncharacterized protein</fullName>
    </submittedName>
</protein>
<dbReference type="Proteomes" id="UP000314294">
    <property type="component" value="Unassembled WGS sequence"/>
</dbReference>
<organism evidence="2 3">
    <name type="scientific">Liparis tanakae</name>
    <name type="common">Tanaka's snailfish</name>
    <dbReference type="NCBI Taxonomy" id="230148"/>
    <lineage>
        <taxon>Eukaryota</taxon>
        <taxon>Metazoa</taxon>
        <taxon>Chordata</taxon>
        <taxon>Craniata</taxon>
        <taxon>Vertebrata</taxon>
        <taxon>Euteleostomi</taxon>
        <taxon>Actinopterygii</taxon>
        <taxon>Neopterygii</taxon>
        <taxon>Teleostei</taxon>
        <taxon>Neoteleostei</taxon>
        <taxon>Acanthomorphata</taxon>
        <taxon>Eupercaria</taxon>
        <taxon>Perciformes</taxon>
        <taxon>Cottioidei</taxon>
        <taxon>Cottales</taxon>
        <taxon>Liparidae</taxon>
        <taxon>Liparis</taxon>
    </lineage>
</organism>
<sequence>MDEAEAYFLQHTELNCVDMPLGVKFAASIMDEGQRETAVHPIQAAQSPTGRQHKGRAPSLKQSQVDDAMLMFDKTTNRHRAPL</sequence>
<evidence type="ECO:0000313" key="3">
    <source>
        <dbReference type="Proteomes" id="UP000314294"/>
    </source>
</evidence>
<proteinExistence type="predicted"/>
<gene>
    <name evidence="2" type="ORF">EYF80_003008</name>
</gene>
<accession>A0A4Z2J8Y1</accession>